<dbReference type="PROSITE" id="PS51384">
    <property type="entry name" value="FAD_FR"/>
    <property type="match status" value="1"/>
</dbReference>
<dbReference type="Pfam" id="PF00970">
    <property type="entry name" value="FAD_binding_6"/>
    <property type="match status" value="1"/>
</dbReference>
<comment type="caution">
    <text evidence="11">The sequence shown here is derived from an EMBL/GenBank/DDBJ whole genome shotgun (WGS) entry which is preliminary data.</text>
</comment>
<evidence type="ECO:0000256" key="7">
    <source>
        <dbReference type="ARBA" id="ARBA00023004"/>
    </source>
</evidence>
<dbReference type="SUPFAM" id="SSF54292">
    <property type="entry name" value="2Fe-2S ferredoxin-like"/>
    <property type="match status" value="1"/>
</dbReference>
<dbReference type="Gene3D" id="2.40.30.10">
    <property type="entry name" value="Translation factors"/>
    <property type="match status" value="1"/>
</dbReference>
<dbReference type="SUPFAM" id="SSF63380">
    <property type="entry name" value="Riboflavin synthase domain-like"/>
    <property type="match status" value="1"/>
</dbReference>
<evidence type="ECO:0000259" key="10">
    <source>
        <dbReference type="PROSITE" id="PS51384"/>
    </source>
</evidence>
<dbReference type="InterPro" id="IPR008333">
    <property type="entry name" value="Cbr1-like_FAD-bd_dom"/>
</dbReference>
<sequence>MRAQAQDRPATVPRRGAHRFHPLTVASVQRLTDDAVAVTFDVPEEIAEDFRFVQGQHLTIRWHASGEEIRRNYSICSAAPDGPLRIAVKRLEGGSFSAFANEELRPGDVLDVMPPLGGFHVPLEPERARTHVAVAAGSGITPVLSLLLTTLATEPRSTCTLVYANRTAGDVMFLDELRDAKDRYPRRFQLLNVFSREHTDAPICNGRIDAAKLDLLFSSLVPPGGVDQWYLCGPFALVRLVRAALAERGVAEDRVHFELFHTGEGDEPAPRRRAHQGEAGGASRAVFTLGGVTSSVDVDTSADETVLGAVLRERGDAPFACRGGVCGTCRARVLGGEVDLARNFALEAEEIAAGYVLTCQSRPVTSEVVVDYDA</sequence>
<dbReference type="PANTHER" id="PTHR47354">
    <property type="entry name" value="NADH OXIDOREDUCTASE HCR"/>
    <property type="match status" value="1"/>
</dbReference>
<dbReference type="PROSITE" id="PS00197">
    <property type="entry name" value="2FE2S_FER_1"/>
    <property type="match status" value="1"/>
</dbReference>
<dbReference type="InterPro" id="IPR036010">
    <property type="entry name" value="2Fe-2S_ferredoxin-like_sf"/>
</dbReference>
<dbReference type="PROSITE" id="PS51085">
    <property type="entry name" value="2FE2S_FER_2"/>
    <property type="match status" value="1"/>
</dbReference>
<evidence type="ECO:0000256" key="3">
    <source>
        <dbReference type="ARBA" id="ARBA00022714"/>
    </source>
</evidence>
<keyword evidence="8" id="KW-0411">Iron-sulfur</keyword>
<dbReference type="GO" id="GO:0016491">
    <property type="term" value="F:oxidoreductase activity"/>
    <property type="evidence" value="ECO:0007669"/>
    <property type="project" value="UniProtKB-KW"/>
</dbReference>
<dbReference type="PRINTS" id="PR00410">
    <property type="entry name" value="PHEHYDRXLASE"/>
</dbReference>
<dbReference type="InterPro" id="IPR012675">
    <property type="entry name" value="Beta-grasp_dom_sf"/>
</dbReference>
<evidence type="ECO:0000256" key="8">
    <source>
        <dbReference type="ARBA" id="ARBA00023014"/>
    </source>
</evidence>
<dbReference type="Gene3D" id="3.10.20.30">
    <property type="match status" value="1"/>
</dbReference>
<dbReference type="AlphaFoldDB" id="A0A7W7RDP7"/>
<dbReference type="InterPro" id="IPR011884">
    <property type="entry name" value="PaaE"/>
</dbReference>
<dbReference type="InterPro" id="IPR039261">
    <property type="entry name" value="FNR_nucleotide-bd"/>
</dbReference>
<organism evidence="11 12">
    <name type="scientific">Lipingzhangella halophila</name>
    <dbReference type="NCBI Taxonomy" id="1783352"/>
    <lineage>
        <taxon>Bacteria</taxon>
        <taxon>Bacillati</taxon>
        <taxon>Actinomycetota</taxon>
        <taxon>Actinomycetes</taxon>
        <taxon>Streptosporangiales</taxon>
        <taxon>Nocardiopsidaceae</taxon>
        <taxon>Lipingzhangella</taxon>
    </lineage>
</organism>
<evidence type="ECO:0000256" key="2">
    <source>
        <dbReference type="ARBA" id="ARBA00022630"/>
    </source>
</evidence>
<dbReference type="Pfam" id="PF00175">
    <property type="entry name" value="NAD_binding_1"/>
    <property type="match status" value="1"/>
</dbReference>
<evidence type="ECO:0000256" key="6">
    <source>
        <dbReference type="ARBA" id="ARBA00023002"/>
    </source>
</evidence>
<dbReference type="InterPro" id="IPR001041">
    <property type="entry name" value="2Fe-2S_ferredoxin-type"/>
</dbReference>
<evidence type="ECO:0000313" key="12">
    <source>
        <dbReference type="Proteomes" id="UP000523007"/>
    </source>
</evidence>
<evidence type="ECO:0000256" key="5">
    <source>
        <dbReference type="ARBA" id="ARBA00022827"/>
    </source>
</evidence>
<dbReference type="InterPro" id="IPR017938">
    <property type="entry name" value="Riboflavin_synthase-like_b-brl"/>
</dbReference>
<feature type="domain" description="FAD-binding FR-type" evidence="10">
    <location>
        <begin position="18"/>
        <end position="122"/>
    </location>
</feature>
<keyword evidence="3" id="KW-0001">2Fe-2S</keyword>
<dbReference type="CDD" id="cd06214">
    <property type="entry name" value="PA_degradation_oxidoreductase_like"/>
    <property type="match status" value="1"/>
</dbReference>
<keyword evidence="4" id="KW-0479">Metal-binding</keyword>
<dbReference type="InterPro" id="IPR017927">
    <property type="entry name" value="FAD-bd_FR_type"/>
</dbReference>
<comment type="cofactor">
    <cofactor evidence="1">
        <name>FAD</name>
        <dbReference type="ChEBI" id="CHEBI:57692"/>
    </cofactor>
</comment>
<keyword evidence="12" id="KW-1185">Reference proteome</keyword>
<keyword evidence="5" id="KW-0274">FAD</keyword>
<dbReference type="InterPro" id="IPR050415">
    <property type="entry name" value="MRET"/>
</dbReference>
<dbReference type="GO" id="GO:0046872">
    <property type="term" value="F:metal ion binding"/>
    <property type="evidence" value="ECO:0007669"/>
    <property type="project" value="UniProtKB-KW"/>
</dbReference>
<dbReference type="PANTHER" id="PTHR47354:SF8">
    <property type="entry name" value="1,2-PHENYLACETYL-COA EPOXIDASE, SUBUNIT E"/>
    <property type="match status" value="1"/>
</dbReference>
<dbReference type="GO" id="GO:0010124">
    <property type="term" value="P:phenylacetate catabolic process"/>
    <property type="evidence" value="ECO:0007669"/>
    <property type="project" value="InterPro"/>
</dbReference>
<dbReference type="GO" id="GO:0051537">
    <property type="term" value="F:2 iron, 2 sulfur cluster binding"/>
    <property type="evidence" value="ECO:0007669"/>
    <property type="project" value="UniProtKB-KW"/>
</dbReference>
<feature type="domain" description="2Fe-2S ferredoxin-type" evidence="9">
    <location>
        <begin position="283"/>
        <end position="374"/>
    </location>
</feature>
<dbReference type="GO" id="GO:0050660">
    <property type="term" value="F:flavin adenine dinucleotide binding"/>
    <property type="evidence" value="ECO:0007669"/>
    <property type="project" value="TreeGrafter"/>
</dbReference>
<dbReference type="Pfam" id="PF00111">
    <property type="entry name" value="Fer2"/>
    <property type="match status" value="1"/>
</dbReference>
<evidence type="ECO:0000259" key="9">
    <source>
        <dbReference type="PROSITE" id="PS51085"/>
    </source>
</evidence>
<evidence type="ECO:0000256" key="4">
    <source>
        <dbReference type="ARBA" id="ARBA00022723"/>
    </source>
</evidence>
<keyword evidence="6" id="KW-0560">Oxidoreductase</keyword>
<protein>
    <submittedName>
        <fullName evidence="11">Ring-1,2-phenylacetyl-CoA epoxidase subunit PaaE</fullName>
    </submittedName>
</protein>
<dbReference type="Proteomes" id="UP000523007">
    <property type="component" value="Unassembled WGS sequence"/>
</dbReference>
<dbReference type="RefSeq" id="WP_184574050.1">
    <property type="nucleotide sequence ID" value="NZ_JACHJT010000001.1"/>
</dbReference>
<gene>
    <name evidence="11" type="ORF">F4561_000321</name>
</gene>
<name>A0A7W7RDP7_9ACTN</name>
<keyword evidence="7" id="KW-0408">Iron</keyword>
<evidence type="ECO:0000256" key="1">
    <source>
        <dbReference type="ARBA" id="ARBA00001974"/>
    </source>
</evidence>
<evidence type="ECO:0000313" key="11">
    <source>
        <dbReference type="EMBL" id="MBB4929501.1"/>
    </source>
</evidence>
<proteinExistence type="predicted"/>
<reference evidence="11 12" key="1">
    <citation type="submission" date="2020-08" db="EMBL/GenBank/DDBJ databases">
        <title>Sequencing the genomes of 1000 actinobacteria strains.</title>
        <authorList>
            <person name="Klenk H.-P."/>
        </authorList>
    </citation>
    <scope>NUCLEOTIDE SEQUENCE [LARGE SCALE GENOMIC DNA]</scope>
    <source>
        <strain evidence="11 12">DSM 102030</strain>
    </source>
</reference>
<dbReference type="CDD" id="cd00207">
    <property type="entry name" value="fer2"/>
    <property type="match status" value="1"/>
</dbReference>
<dbReference type="EMBL" id="JACHJT010000001">
    <property type="protein sequence ID" value="MBB4929501.1"/>
    <property type="molecule type" value="Genomic_DNA"/>
</dbReference>
<dbReference type="Gene3D" id="3.40.50.80">
    <property type="entry name" value="Nucleotide-binding domain of ferredoxin-NADP reductase (FNR) module"/>
    <property type="match status" value="1"/>
</dbReference>
<dbReference type="InterPro" id="IPR006058">
    <property type="entry name" value="2Fe2S_fd_BS"/>
</dbReference>
<keyword evidence="2" id="KW-0285">Flavoprotein</keyword>
<accession>A0A7W7RDP7</accession>
<dbReference type="SUPFAM" id="SSF52343">
    <property type="entry name" value="Ferredoxin reductase-like, C-terminal NADP-linked domain"/>
    <property type="match status" value="1"/>
</dbReference>
<dbReference type="InterPro" id="IPR001433">
    <property type="entry name" value="OxRdtase_FAD/NAD-bd"/>
</dbReference>
<dbReference type="NCBIfam" id="TIGR02160">
    <property type="entry name" value="PA_CoA_Oxy5"/>
    <property type="match status" value="1"/>
</dbReference>